<dbReference type="Proteomes" id="UP001652625">
    <property type="component" value="Chromosome 08"/>
</dbReference>
<dbReference type="InterPro" id="IPR036157">
    <property type="entry name" value="dUTPase-like_sf"/>
</dbReference>
<dbReference type="EC" id="3.6.1.23" evidence="5"/>
<evidence type="ECO:0000313" key="8">
    <source>
        <dbReference type="RefSeq" id="XP_065658874.1"/>
    </source>
</evidence>
<comment type="similarity">
    <text evidence="2 5">Belongs to the dUTPase family.</text>
</comment>
<evidence type="ECO:0000256" key="2">
    <source>
        <dbReference type="ARBA" id="ARBA00006581"/>
    </source>
</evidence>
<dbReference type="InterPro" id="IPR029054">
    <property type="entry name" value="dUTPase-like"/>
</dbReference>
<evidence type="ECO:0000256" key="1">
    <source>
        <dbReference type="ARBA" id="ARBA00005142"/>
    </source>
</evidence>
<gene>
    <name evidence="8" type="primary">LOC136083406</name>
</gene>
<keyword evidence="5" id="KW-0479">Metal-binding</keyword>
<evidence type="ECO:0000313" key="7">
    <source>
        <dbReference type="Proteomes" id="UP001652625"/>
    </source>
</evidence>
<dbReference type="InterPro" id="IPR008181">
    <property type="entry name" value="dUTPase"/>
</dbReference>
<sequence length="120" mass="13537">MSSTERTYFSKYWYIDKMDTDLHGQIYSESGIAYKYGVAVFNAPAIIDADYKDEIKVLLYSISEEDYIIKRGDAIAQMGFMKTLKSLKIVTEIDGCSSRDVTITMIKDVERKGGFGSTGK</sequence>
<keyword evidence="4 5" id="KW-0546">Nucleotide metabolism</keyword>
<comment type="function">
    <text evidence="5">Involved in nucleotide metabolism via production of dUMP, the immediate precursor of thymidine nucleotides, and decreases the intracellular concentration of dUTP so that uracil cannot be incorporated into DNA.</text>
</comment>
<comment type="cofactor">
    <cofactor evidence="5">
        <name>Mg(2+)</name>
        <dbReference type="ChEBI" id="CHEBI:18420"/>
    </cofactor>
</comment>
<dbReference type="PANTHER" id="PTHR11241">
    <property type="entry name" value="DEOXYURIDINE 5'-TRIPHOSPHATE NUCLEOTIDOHYDROLASE"/>
    <property type="match status" value="1"/>
</dbReference>
<dbReference type="RefSeq" id="XP_065658874.1">
    <property type="nucleotide sequence ID" value="XM_065802802.1"/>
</dbReference>
<keyword evidence="3 5" id="KW-0378">Hydrolase</keyword>
<comment type="pathway">
    <text evidence="1 5">Pyrimidine metabolism; dUMP biosynthesis; dUMP from dCTP (dUTP route): step 2/2.</text>
</comment>
<dbReference type="Pfam" id="PF00692">
    <property type="entry name" value="dUTPase"/>
    <property type="match status" value="1"/>
</dbReference>
<dbReference type="GeneID" id="136083406"/>
<dbReference type="SUPFAM" id="SSF51283">
    <property type="entry name" value="dUTPase-like"/>
    <property type="match status" value="1"/>
</dbReference>
<evidence type="ECO:0000256" key="4">
    <source>
        <dbReference type="ARBA" id="ARBA00023080"/>
    </source>
</evidence>
<accession>A0ABM4CB31</accession>
<dbReference type="InterPro" id="IPR033704">
    <property type="entry name" value="dUTPase_trimeric"/>
</dbReference>
<keyword evidence="7" id="KW-1185">Reference proteome</keyword>
<comment type="catalytic activity">
    <reaction evidence="5">
        <text>dUTP + H2O = dUMP + diphosphate + H(+)</text>
        <dbReference type="Rhea" id="RHEA:10248"/>
        <dbReference type="ChEBI" id="CHEBI:15377"/>
        <dbReference type="ChEBI" id="CHEBI:15378"/>
        <dbReference type="ChEBI" id="CHEBI:33019"/>
        <dbReference type="ChEBI" id="CHEBI:61555"/>
        <dbReference type="ChEBI" id="CHEBI:246422"/>
        <dbReference type="EC" id="3.6.1.23"/>
    </reaction>
</comment>
<evidence type="ECO:0000256" key="5">
    <source>
        <dbReference type="RuleBase" id="RU367024"/>
    </source>
</evidence>
<protein>
    <recommendedName>
        <fullName evidence="5">Deoxyuridine 5'-triphosphate nucleotidohydrolase</fullName>
        <shortName evidence="5">dUTPase</shortName>
        <ecNumber evidence="5">3.6.1.23</ecNumber>
    </recommendedName>
    <alternativeName>
        <fullName evidence="5">dUTP pyrophosphatase</fullName>
    </alternativeName>
</protein>
<organism evidence="7 8">
    <name type="scientific">Hydra vulgaris</name>
    <name type="common">Hydra</name>
    <name type="synonym">Hydra attenuata</name>
    <dbReference type="NCBI Taxonomy" id="6087"/>
    <lineage>
        <taxon>Eukaryota</taxon>
        <taxon>Metazoa</taxon>
        <taxon>Cnidaria</taxon>
        <taxon>Hydrozoa</taxon>
        <taxon>Hydroidolina</taxon>
        <taxon>Anthoathecata</taxon>
        <taxon>Aplanulata</taxon>
        <taxon>Hydridae</taxon>
        <taxon>Hydra</taxon>
    </lineage>
</organism>
<dbReference type="PANTHER" id="PTHR11241:SF0">
    <property type="entry name" value="DEOXYURIDINE 5'-TRIPHOSPHATE NUCLEOTIDOHYDROLASE"/>
    <property type="match status" value="1"/>
</dbReference>
<proteinExistence type="inferred from homology"/>
<keyword evidence="5" id="KW-0460">Magnesium</keyword>
<name>A0ABM4CB31_HYDVU</name>
<dbReference type="Gene3D" id="2.70.40.10">
    <property type="match status" value="1"/>
</dbReference>
<feature type="domain" description="dUTPase-like" evidence="6">
    <location>
        <begin position="19"/>
        <end position="93"/>
    </location>
</feature>
<dbReference type="CDD" id="cd07557">
    <property type="entry name" value="trimeric_dUTPase"/>
    <property type="match status" value="1"/>
</dbReference>
<reference evidence="8" key="1">
    <citation type="submission" date="2025-08" db="UniProtKB">
        <authorList>
            <consortium name="RefSeq"/>
        </authorList>
    </citation>
    <scope>IDENTIFICATION</scope>
</reference>
<evidence type="ECO:0000259" key="6">
    <source>
        <dbReference type="Pfam" id="PF00692"/>
    </source>
</evidence>
<evidence type="ECO:0000256" key="3">
    <source>
        <dbReference type="ARBA" id="ARBA00022801"/>
    </source>
</evidence>